<dbReference type="Pfam" id="PF03009">
    <property type="entry name" value="GDPD"/>
    <property type="match status" value="1"/>
</dbReference>
<dbReference type="SUPFAM" id="SSF51695">
    <property type="entry name" value="PLC-like phosphodiesterases"/>
    <property type="match status" value="1"/>
</dbReference>
<reference evidence="2" key="1">
    <citation type="journal article" date="2017" name="Genome Announc.">
        <title>Whole-Genome Sequence of Photobacterium damselae subsp. piscicida Strain 91-197, Isolated from Hybrid Striped Bass (Morone sp.) in the United States.</title>
        <authorList>
            <person name="Teru Y."/>
            <person name="Hikima J."/>
            <person name="Kono T."/>
            <person name="Sakai M."/>
            <person name="Takano T."/>
            <person name="Hawke J.P."/>
            <person name="Takeyama H."/>
            <person name="Aoki T."/>
        </authorList>
    </citation>
    <scope>NUCLEOTIDE SEQUENCE</scope>
    <source>
        <strain evidence="2">91-197</strain>
    </source>
</reference>
<dbReference type="GeneID" id="93399467"/>
<dbReference type="Gene3D" id="3.20.20.190">
    <property type="entry name" value="Phosphatidylinositol (PI) phosphodiesterase"/>
    <property type="match status" value="1"/>
</dbReference>
<dbReference type="GO" id="GO:0006629">
    <property type="term" value="P:lipid metabolic process"/>
    <property type="evidence" value="ECO:0007669"/>
    <property type="project" value="InterPro"/>
</dbReference>
<proteinExistence type="predicted"/>
<dbReference type="Proteomes" id="UP000516656">
    <property type="component" value="Chromosome 2"/>
</dbReference>
<dbReference type="PANTHER" id="PTHR46211:SF1">
    <property type="entry name" value="GLYCEROPHOSPHODIESTER PHOSPHODIESTERASE, CYTOPLASMIC"/>
    <property type="match status" value="1"/>
</dbReference>
<accession>A0A1V1VDS0</accession>
<dbReference type="InterPro" id="IPR030395">
    <property type="entry name" value="GP_PDE_dom"/>
</dbReference>
<reference evidence="3 5" key="3">
    <citation type="submission" date="2020-09" db="EMBL/GenBank/DDBJ databases">
        <title>Complete, closed and curated genome sequences of Photobacterium damselae subsp. piscicida isolates from Australia indicate localised evolution and additional plasmid-borne pathogenicity mechanisms.</title>
        <authorList>
            <person name="Baseggio L."/>
            <person name="Silayeva O."/>
            <person name="Buller N."/>
            <person name="Landos M."/>
            <person name="Engelstaedter J."/>
            <person name="Barnes A.C."/>
        </authorList>
    </citation>
    <scope>NUCLEOTIDE SEQUENCE [LARGE SCALE GENOMIC DNA]</scope>
    <source>
        <strain evidence="3 5">AS-16-0540-1</strain>
    </source>
</reference>
<dbReference type="AlphaFoldDB" id="A0A1V1VDS0"/>
<evidence type="ECO:0000259" key="1">
    <source>
        <dbReference type="PROSITE" id="PS51704"/>
    </source>
</evidence>
<dbReference type="PANTHER" id="PTHR46211">
    <property type="entry name" value="GLYCEROPHOSPHORYL DIESTER PHOSPHODIESTERASE"/>
    <property type="match status" value="1"/>
</dbReference>
<reference evidence="4" key="2">
    <citation type="submission" date="2017-05" db="EMBL/GenBank/DDBJ databases">
        <title>Whole genome sequence of fish pathogenic bacteria, Photobacterium damselae subsp. piscicida, strain 91-197, isolated from hybrid striped bass (Morone sp.) in USA.</title>
        <authorList>
            <person name="Teru Y."/>
            <person name="Hikima J."/>
            <person name="Kono T."/>
            <person name="Sakai M."/>
            <person name="Takano T."/>
            <person name="Hawke J.P."/>
            <person name="Takeyama H."/>
            <person name="Aoki T."/>
        </authorList>
    </citation>
    <scope>NUCLEOTIDE SEQUENCE [LARGE SCALE GENOMIC DNA]</scope>
    <source>
        <strain evidence="4">91-197</strain>
    </source>
</reference>
<organism evidence="2 4">
    <name type="scientific">Photobacterium damsela subsp. piscicida</name>
    <name type="common">Pasteurella piscicida</name>
    <dbReference type="NCBI Taxonomy" id="38294"/>
    <lineage>
        <taxon>Bacteria</taxon>
        <taxon>Pseudomonadati</taxon>
        <taxon>Pseudomonadota</taxon>
        <taxon>Gammaproteobacteria</taxon>
        <taxon>Vibrionales</taxon>
        <taxon>Vibrionaceae</taxon>
        <taxon>Photobacterium</taxon>
    </lineage>
</organism>
<evidence type="ECO:0000313" key="3">
    <source>
        <dbReference type="EMBL" id="QOD58250.1"/>
    </source>
</evidence>
<dbReference type="GO" id="GO:0008081">
    <property type="term" value="F:phosphoric diester hydrolase activity"/>
    <property type="evidence" value="ECO:0007669"/>
    <property type="project" value="InterPro"/>
</dbReference>
<dbReference type="Proteomes" id="UP000218676">
    <property type="component" value="Chromosome 2"/>
</dbReference>
<name>A0A1V1VDS0_PHODP</name>
<dbReference type="EMBL" id="CP061855">
    <property type="protein sequence ID" value="QOD58250.1"/>
    <property type="molecule type" value="Genomic_DNA"/>
</dbReference>
<sequence length="247" mass="28076">MITGHRGAKAIAPENTLISFSIAAHCGAKWIETDTQLSADLVPVIYHDKNISRCTNGSGIVRKLTVDELKKFDAGSWFDPQFSEETIPTLEELLICCDHNNLNLNLEVKVHDEDEAELQVEKTIDVIKAHGFPIEKLILSSFSYRAVKHFKAYWPEVRRGLIIEEWVPQIDRLDEELELFSIHLDHHLLTESLASEIKAAGKELHIWTMNDLNSVMKFRRWGVDNIITDNPGDLIPIDSAFDLGYSE</sequence>
<evidence type="ECO:0000313" key="4">
    <source>
        <dbReference type="Proteomes" id="UP000218676"/>
    </source>
</evidence>
<feature type="domain" description="GP-PDE" evidence="1">
    <location>
        <begin position="1"/>
        <end position="238"/>
    </location>
</feature>
<evidence type="ECO:0000313" key="2">
    <source>
        <dbReference type="EMBL" id="BAX55403.1"/>
    </source>
</evidence>
<dbReference type="InterPro" id="IPR017946">
    <property type="entry name" value="PLC-like_Pdiesterase_TIM-brl"/>
</dbReference>
<protein>
    <submittedName>
        <fullName evidence="2">Glycerophosphoryl diester phosphodiesterase</fullName>
    </submittedName>
</protein>
<dbReference type="RefSeq" id="WP_086958771.1">
    <property type="nucleotide sequence ID" value="NZ_AP018046.1"/>
</dbReference>
<evidence type="ECO:0000313" key="5">
    <source>
        <dbReference type="Proteomes" id="UP000516656"/>
    </source>
</evidence>
<dbReference type="EMBL" id="AP018046">
    <property type="protein sequence ID" value="BAX55403.1"/>
    <property type="molecule type" value="Genomic_DNA"/>
</dbReference>
<gene>
    <name evidence="3" type="ORF">IC627_21080</name>
    <name evidence="2" type="ORF">PDPUS_2_00817</name>
</gene>
<dbReference type="PROSITE" id="PS51704">
    <property type="entry name" value="GP_PDE"/>
    <property type="match status" value="1"/>
</dbReference>